<dbReference type="Proteomes" id="UP000747542">
    <property type="component" value="Unassembled WGS sequence"/>
</dbReference>
<dbReference type="AlphaFoldDB" id="A0A8J5N121"/>
<name>A0A8J5N121_HOMAM</name>
<accession>A0A8J5N121</accession>
<sequence>MEVVERGQESWTSPEGKEYFVKYEADENGFRIVESNVVPATDGGMLADGAQGSFVSLEDLFDEFDK</sequence>
<evidence type="ECO:0000256" key="1">
    <source>
        <dbReference type="PROSITE-ProRule" id="PRU00497"/>
    </source>
</evidence>
<dbReference type="GO" id="GO:0042302">
    <property type="term" value="F:structural constituent of cuticle"/>
    <property type="evidence" value="ECO:0007669"/>
    <property type="project" value="UniProtKB-UniRule"/>
</dbReference>
<evidence type="ECO:0000313" key="3">
    <source>
        <dbReference type="Proteomes" id="UP000747542"/>
    </source>
</evidence>
<dbReference type="PROSITE" id="PS51155">
    <property type="entry name" value="CHIT_BIND_RR_2"/>
    <property type="match status" value="1"/>
</dbReference>
<reference evidence="2" key="1">
    <citation type="journal article" date="2021" name="Sci. Adv.">
        <title>The American lobster genome reveals insights on longevity, neural, and immune adaptations.</title>
        <authorList>
            <person name="Polinski J.M."/>
            <person name="Zimin A.V."/>
            <person name="Clark K.F."/>
            <person name="Kohn A.B."/>
            <person name="Sadowski N."/>
            <person name="Timp W."/>
            <person name="Ptitsyn A."/>
            <person name="Khanna P."/>
            <person name="Romanova D.Y."/>
            <person name="Williams P."/>
            <person name="Greenwood S.J."/>
            <person name="Moroz L.L."/>
            <person name="Walt D.R."/>
            <person name="Bodnar A.G."/>
        </authorList>
    </citation>
    <scope>NUCLEOTIDE SEQUENCE</scope>
    <source>
        <strain evidence="2">GMGI-L3</strain>
    </source>
</reference>
<evidence type="ECO:0000313" key="2">
    <source>
        <dbReference type="EMBL" id="KAG7170541.1"/>
    </source>
</evidence>
<keyword evidence="1" id="KW-0193">Cuticle</keyword>
<organism evidence="2 3">
    <name type="scientific">Homarus americanus</name>
    <name type="common">American lobster</name>
    <dbReference type="NCBI Taxonomy" id="6706"/>
    <lineage>
        <taxon>Eukaryota</taxon>
        <taxon>Metazoa</taxon>
        <taxon>Ecdysozoa</taxon>
        <taxon>Arthropoda</taxon>
        <taxon>Crustacea</taxon>
        <taxon>Multicrustacea</taxon>
        <taxon>Malacostraca</taxon>
        <taxon>Eumalacostraca</taxon>
        <taxon>Eucarida</taxon>
        <taxon>Decapoda</taxon>
        <taxon>Pleocyemata</taxon>
        <taxon>Astacidea</taxon>
        <taxon>Nephropoidea</taxon>
        <taxon>Nephropidae</taxon>
        <taxon>Homarus</taxon>
    </lineage>
</organism>
<dbReference type="InterPro" id="IPR000618">
    <property type="entry name" value="Insect_cuticle"/>
</dbReference>
<dbReference type="Pfam" id="PF00379">
    <property type="entry name" value="Chitin_bind_4"/>
    <property type="match status" value="1"/>
</dbReference>
<keyword evidence="3" id="KW-1185">Reference proteome</keyword>
<protein>
    <submittedName>
        <fullName evidence="2">Putative Insect cuticle protein domain-containing protein 14</fullName>
    </submittedName>
</protein>
<dbReference type="EMBL" id="JAHLQT010013974">
    <property type="protein sequence ID" value="KAG7170541.1"/>
    <property type="molecule type" value="Genomic_DNA"/>
</dbReference>
<proteinExistence type="predicted"/>
<gene>
    <name evidence="2" type="ORF">Hamer_G024009</name>
</gene>
<comment type="caution">
    <text evidence="2">The sequence shown here is derived from an EMBL/GenBank/DDBJ whole genome shotgun (WGS) entry which is preliminary data.</text>
</comment>